<protein>
    <submittedName>
        <fullName evidence="3">Uncharacterized protein</fullName>
    </submittedName>
</protein>
<feature type="domain" description="Gal80p-like C-terminal" evidence="2">
    <location>
        <begin position="142"/>
        <end position="295"/>
    </location>
</feature>
<evidence type="ECO:0000259" key="2">
    <source>
        <dbReference type="Pfam" id="PF22685"/>
    </source>
</evidence>
<dbReference type="SUPFAM" id="SSF51735">
    <property type="entry name" value="NAD(P)-binding Rossmann-fold domains"/>
    <property type="match status" value="1"/>
</dbReference>
<dbReference type="GO" id="GO:0000166">
    <property type="term" value="F:nucleotide binding"/>
    <property type="evidence" value="ECO:0007669"/>
    <property type="project" value="InterPro"/>
</dbReference>
<dbReference type="PANTHER" id="PTHR43708">
    <property type="entry name" value="CONSERVED EXPRESSED OXIDOREDUCTASE (EUROFUNG)"/>
    <property type="match status" value="1"/>
</dbReference>
<reference evidence="3 4" key="1">
    <citation type="journal article" date="2018" name="BMC Genomics">
        <title>Genomic evidence for intraspecific hybridization in a clonal and extremely halotolerant yeast.</title>
        <authorList>
            <person name="Gostincar C."/>
            <person name="Stajich J.E."/>
            <person name="Zupancic J."/>
            <person name="Zalar P."/>
            <person name="Gunde-Cimerman N."/>
        </authorList>
    </citation>
    <scope>NUCLEOTIDE SEQUENCE [LARGE SCALE GENOMIC DNA]</scope>
    <source>
        <strain evidence="3 4">EXF-10513</strain>
    </source>
</reference>
<dbReference type="InterPro" id="IPR051317">
    <property type="entry name" value="Gfo/Idh/MocA_oxidoreduct"/>
</dbReference>
<organism evidence="3 4">
    <name type="scientific">Hortaea werneckii</name>
    <name type="common">Black yeast</name>
    <name type="synonym">Cladosporium werneckii</name>
    <dbReference type="NCBI Taxonomy" id="91943"/>
    <lineage>
        <taxon>Eukaryota</taxon>
        <taxon>Fungi</taxon>
        <taxon>Dikarya</taxon>
        <taxon>Ascomycota</taxon>
        <taxon>Pezizomycotina</taxon>
        <taxon>Dothideomycetes</taxon>
        <taxon>Dothideomycetidae</taxon>
        <taxon>Mycosphaerellales</taxon>
        <taxon>Teratosphaeriaceae</taxon>
        <taxon>Hortaea</taxon>
    </lineage>
</organism>
<evidence type="ECO:0000313" key="4">
    <source>
        <dbReference type="Proteomes" id="UP000269539"/>
    </source>
</evidence>
<dbReference type="Pfam" id="PF01408">
    <property type="entry name" value="GFO_IDH_MocA"/>
    <property type="match status" value="1"/>
</dbReference>
<dbReference type="SUPFAM" id="SSF55347">
    <property type="entry name" value="Glyceraldehyde-3-phosphate dehydrogenase-like, C-terminal domain"/>
    <property type="match status" value="1"/>
</dbReference>
<dbReference type="InterPro" id="IPR055080">
    <property type="entry name" value="Gal80p-like_C"/>
</dbReference>
<name>A0A3M7BUY3_HORWE</name>
<dbReference type="Gene3D" id="3.30.360.10">
    <property type="entry name" value="Dihydrodipicolinate Reductase, domain 2"/>
    <property type="match status" value="1"/>
</dbReference>
<comment type="caution">
    <text evidence="3">The sequence shown here is derived from an EMBL/GenBank/DDBJ whole genome shotgun (WGS) entry which is preliminary data.</text>
</comment>
<dbReference type="VEuPathDB" id="FungiDB:BTJ68_02288"/>
<evidence type="ECO:0000313" key="3">
    <source>
        <dbReference type="EMBL" id="RMY43416.1"/>
    </source>
</evidence>
<dbReference type="PANTHER" id="PTHR43708:SF1">
    <property type="entry name" value="GALACTOSE_LACTOSE METABOLISM REGULATORY PROTEIN GAL80"/>
    <property type="match status" value="1"/>
</dbReference>
<dbReference type="Proteomes" id="UP000269539">
    <property type="component" value="Unassembled WGS sequence"/>
</dbReference>
<dbReference type="InterPro" id="IPR000683">
    <property type="entry name" value="Gfo/Idh/MocA-like_OxRdtase_N"/>
</dbReference>
<dbReference type="InterPro" id="IPR036291">
    <property type="entry name" value="NAD(P)-bd_dom_sf"/>
</dbReference>
<evidence type="ECO:0000259" key="1">
    <source>
        <dbReference type="Pfam" id="PF01408"/>
    </source>
</evidence>
<gene>
    <name evidence="3" type="ORF">D0864_15851</name>
</gene>
<sequence length="490" mass="53677">MPPIRVALLGLSQSAKTSWANDAHFPYLQSPHVKEKYQIVALLNSSEDAANRAIAAYGLDATTVKGYGDPQALAKDPNVDLVVCCTRVDLHYDTVRPSVAAGKNVYVEWPLASDHQDARELASLARNSGAQTIVGLQARVDPAIRKIRQLLEQEVIGKVLSSDLSAYSPASDRHEISDGLGYFLEKRVGGNPVTIMLGHRIDAVHSVLGEFETFQSHTQVQRPGQEILNRSDGTRTSKVSDVPDLVSIHGTLATQQPYVAPGASLVVNFHYEPPFPGTTPLVWTITGEKGQIRLSAESGSLIQTNASGPMTLQVYMFDSGKVEDISWGWEDWQTALPHRARNIGKLYEIYAENKTAEYGVADFDAAVKRHQEMDALLWKPRISQPLINLYIPKLHRLAAFVEESDIVRRGIPGPDPSADDEAIVGVDLHNPVVHQDREVERLDVRFCLTFALDVEQSELSNFVSCCYTVGREGGGAGVAAVDDEGFVGEF</sequence>
<accession>A0A3M7BUY3</accession>
<dbReference type="Pfam" id="PF22685">
    <property type="entry name" value="Gal80p_C-like"/>
    <property type="match status" value="1"/>
</dbReference>
<feature type="domain" description="Gfo/Idh/MocA-like oxidoreductase N-terminal" evidence="1">
    <location>
        <begin position="22"/>
        <end position="135"/>
    </location>
</feature>
<dbReference type="Gene3D" id="3.40.50.720">
    <property type="entry name" value="NAD(P)-binding Rossmann-like Domain"/>
    <property type="match status" value="1"/>
</dbReference>
<dbReference type="EMBL" id="QWIO01003591">
    <property type="protein sequence ID" value="RMY43416.1"/>
    <property type="molecule type" value="Genomic_DNA"/>
</dbReference>
<proteinExistence type="predicted"/>
<dbReference type="AlphaFoldDB" id="A0A3M7BUY3"/>